<feature type="transmembrane region" description="Helical" evidence="1">
    <location>
        <begin position="88"/>
        <end position="112"/>
    </location>
</feature>
<evidence type="ECO:0000313" key="3">
    <source>
        <dbReference type="Proteomes" id="UP000287352"/>
    </source>
</evidence>
<feature type="transmembrane region" description="Helical" evidence="1">
    <location>
        <begin position="119"/>
        <end position="140"/>
    </location>
</feature>
<feature type="transmembrane region" description="Helical" evidence="1">
    <location>
        <begin position="423"/>
        <end position="444"/>
    </location>
</feature>
<dbReference type="Proteomes" id="UP000287352">
    <property type="component" value="Unassembled WGS sequence"/>
</dbReference>
<evidence type="ECO:0000313" key="2">
    <source>
        <dbReference type="EMBL" id="GCE11335.1"/>
    </source>
</evidence>
<dbReference type="RefSeq" id="WP_126579058.1">
    <property type="nucleotide sequence ID" value="NZ_BIFR01000001.1"/>
</dbReference>
<accession>A0A401ZWT5</accession>
<sequence length="564" mass="62956">MTNDEEQEKLPHKQKTTLILSCILCLFAGAYLYSLILNITPIAALAQSLSLGGGPASRIQRKLLQSGKWMGTDWHLMPSTYLSQYHTAYFQLLLLMATAFLFYGLCALCIHFSPSSKRYAAGLIAAIWVLVICSALIAFYTPGMLSGDIYSYTIYGRLLGIHHANPYFVTPTAFPNDPAYVYVYWKNTTTIYGPVWTIISAALARLAGNTGPGFVHIFRLFAIAMYFLNTLLVMLIMRALGRSLRTIALSAFLYACNPLTVLEGCIGAHNDILMLTFVLLGVLFSIHTLKADTDARRFRAYALPIVAFSLAVLVKFTALALLAFFIIALFYKVLRAKISVTNRRYQWGHAILTLCCASLLAGATIIACYLPFWIGHSLAEIAYSFTSSPFANQVLNCLLYVLYGWNGEYPLSPTLHFLVEQKFWSTDMMIGMGVVGLLGVFILWRSQNIRAILLIVVALFAVFQLFTTWFFAWYPTILVGLIVLCLPVRASRIARALFVFVILFSLGVISLYYTPILTELHGQKAPFFNWLFFCGLAAFIAPVLISLLSLCFPVAKLHLQEEQS</sequence>
<protein>
    <submittedName>
        <fullName evidence="2">Uncharacterized protein</fullName>
    </submittedName>
</protein>
<proteinExistence type="predicted"/>
<feature type="transmembrane region" description="Helical" evidence="1">
    <location>
        <begin position="351"/>
        <end position="374"/>
    </location>
</feature>
<dbReference type="EMBL" id="BIFR01000001">
    <property type="protein sequence ID" value="GCE11335.1"/>
    <property type="molecule type" value="Genomic_DNA"/>
</dbReference>
<keyword evidence="1" id="KW-1133">Transmembrane helix</keyword>
<feature type="transmembrane region" description="Helical" evidence="1">
    <location>
        <begin position="497"/>
        <end position="515"/>
    </location>
</feature>
<feature type="transmembrane region" description="Helical" evidence="1">
    <location>
        <begin position="191"/>
        <end position="208"/>
    </location>
</feature>
<feature type="transmembrane region" description="Helical" evidence="1">
    <location>
        <begin position="272"/>
        <end position="289"/>
    </location>
</feature>
<keyword evidence="3" id="KW-1185">Reference proteome</keyword>
<feature type="transmembrane region" description="Helical" evidence="1">
    <location>
        <begin position="18"/>
        <end position="39"/>
    </location>
</feature>
<evidence type="ECO:0000256" key="1">
    <source>
        <dbReference type="SAM" id="Phobius"/>
    </source>
</evidence>
<feature type="transmembrane region" description="Helical" evidence="1">
    <location>
        <begin position="527"/>
        <end position="555"/>
    </location>
</feature>
<keyword evidence="1" id="KW-0812">Transmembrane</keyword>
<dbReference type="AlphaFoldDB" id="A0A401ZWT5"/>
<comment type="caution">
    <text evidence="2">The sequence shown here is derived from an EMBL/GenBank/DDBJ whole genome shotgun (WGS) entry which is preliminary data.</text>
</comment>
<dbReference type="OrthoDB" id="138376at2"/>
<dbReference type="Pfam" id="PF26314">
    <property type="entry name" value="MptA_B_family"/>
    <property type="match status" value="1"/>
</dbReference>
<dbReference type="GO" id="GO:0006493">
    <property type="term" value="P:protein O-linked glycosylation"/>
    <property type="evidence" value="ECO:0007669"/>
    <property type="project" value="InterPro"/>
</dbReference>
<keyword evidence="1" id="KW-0472">Membrane</keyword>
<feature type="transmembrane region" description="Helical" evidence="1">
    <location>
        <begin position="220"/>
        <end position="240"/>
    </location>
</feature>
<feature type="transmembrane region" description="Helical" evidence="1">
    <location>
        <begin position="451"/>
        <end position="466"/>
    </location>
</feature>
<reference evidence="3" key="1">
    <citation type="submission" date="2018-12" db="EMBL/GenBank/DDBJ databases">
        <title>Tengunoibacter tsumagoiensis gen. nov., sp. nov., Dictyobacter kobayashii sp. nov., D. alpinus sp. nov., and D. joshuensis sp. nov. and description of Dictyobacteraceae fam. nov. within the order Ktedonobacterales isolated from Tengu-no-mugimeshi.</title>
        <authorList>
            <person name="Wang C.M."/>
            <person name="Zheng Y."/>
            <person name="Sakai Y."/>
            <person name="Toyoda A."/>
            <person name="Minakuchi Y."/>
            <person name="Abe K."/>
            <person name="Yokota A."/>
            <person name="Yabe S."/>
        </authorList>
    </citation>
    <scope>NUCLEOTIDE SEQUENCE [LARGE SCALE GENOMIC DNA]</scope>
    <source>
        <strain evidence="3">Uno3</strain>
    </source>
</reference>
<dbReference type="GO" id="GO:0000030">
    <property type="term" value="F:mannosyltransferase activity"/>
    <property type="evidence" value="ECO:0007669"/>
    <property type="project" value="InterPro"/>
</dbReference>
<name>A0A401ZWT5_9CHLR</name>
<gene>
    <name evidence="2" type="ORF">KTT_11940</name>
</gene>
<dbReference type="GO" id="GO:0016020">
    <property type="term" value="C:membrane"/>
    <property type="evidence" value="ECO:0007669"/>
    <property type="project" value="InterPro"/>
</dbReference>
<dbReference type="GO" id="GO:0012505">
    <property type="term" value="C:endomembrane system"/>
    <property type="evidence" value="ECO:0007669"/>
    <property type="project" value="UniProtKB-SubCell"/>
</dbReference>
<feature type="transmembrane region" description="Helical" evidence="1">
    <location>
        <begin position="301"/>
        <end position="331"/>
    </location>
</feature>
<organism evidence="2 3">
    <name type="scientific">Tengunoibacter tsumagoiensis</name>
    <dbReference type="NCBI Taxonomy" id="2014871"/>
    <lineage>
        <taxon>Bacteria</taxon>
        <taxon>Bacillati</taxon>
        <taxon>Chloroflexota</taxon>
        <taxon>Ktedonobacteria</taxon>
        <taxon>Ktedonobacterales</taxon>
        <taxon>Dictyobacteraceae</taxon>
        <taxon>Tengunoibacter</taxon>
    </lineage>
</organism>